<dbReference type="PANTHER" id="PTHR45765:SF1">
    <property type="entry name" value="METHIONINE--TRNA LIGASE, CYTOPLASMIC"/>
    <property type="match status" value="1"/>
</dbReference>
<keyword evidence="4 6" id="KW-0648">Protein biosynthesis</keyword>
<evidence type="ECO:0000256" key="1">
    <source>
        <dbReference type="ARBA" id="ARBA00022598"/>
    </source>
</evidence>
<dbReference type="EC" id="6.1.1.10" evidence="8"/>
<protein>
    <submittedName>
        <fullName evidence="8">Methionine--tRNA ligase</fullName>
        <ecNumber evidence="8">6.1.1.10</ecNumber>
    </submittedName>
</protein>
<evidence type="ECO:0000256" key="5">
    <source>
        <dbReference type="ARBA" id="ARBA00023146"/>
    </source>
</evidence>
<keyword evidence="2 6" id="KW-0547">Nucleotide-binding</keyword>
<comment type="similarity">
    <text evidence="6">Belongs to the class-I aminoacyl-tRNA synthetase family.</text>
</comment>
<dbReference type="PROSITE" id="PS00178">
    <property type="entry name" value="AA_TRNA_LIGASE_I"/>
    <property type="match status" value="1"/>
</dbReference>
<proteinExistence type="inferred from homology"/>
<evidence type="ECO:0000256" key="2">
    <source>
        <dbReference type="ARBA" id="ARBA00022741"/>
    </source>
</evidence>
<dbReference type="RefSeq" id="WP_217848059.1">
    <property type="nucleotide sequence ID" value="NZ_CP077073.1"/>
</dbReference>
<dbReference type="Pfam" id="PF09334">
    <property type="entry name" value="tRNA-synt_1g"/>
    <property type="match status" value="1"/>
</dbReference>
<dbReference type="Proteomes" id="UP001047646">
    <property type="component" value="Chromosome"/>
</dbReference>
<keyword evidence="3 6" id="KW-0067">ATP-binding</keyword>
<dbReference type="GO" id="GO:0004825">
    <property type="term" value="F:methionine-tRNA ligase activity"/>
    <property type="evidence" value="ECO:0007669"/>
    <property type="project" value="UniProtKB-EC"/>
</dbReference>
<accession>A0ABX8M5N0</accession>
<sequence>MTDAAFKQYLLVPAMPAPNGRLHLGHVAGPYLNLDILARHLRRQGHKASIVCASDPFDSYIPLRAQQAEVDPAVLAQESCAGIIEDLAYMNVQVDLFVDPLAAEHRDAYLAAHQALVERLDDQHAIRCVEEQMPWSESRQQFVSGSYLTGHCPACDAAISGFFCEDCGAHFEPDEVREPCARWGEQVPGRALANLFFDIRQPQALIEQLQGTQTPDTFIDIARRHLHRPSPQVRVTNHAGWGLPCEVRGQPRTLFGHGLLFGAVRFVGDCFAQATGLAHNPFDRDSPVITVNGFGIDNSVSHLVSIQAMAMADGTSKPFDHFLINHFYTLEGRKFSTSQGWAIWVADIAREGRIPSDALRYFLASTSPTHGRTDFRRADFERFLVEDYASLLARADAALAAVAAPGQPSQAWQAAVEAAADEQAQVLSFAYFDPRALSQSIARWAARYDTLVSDQDRYWWAKGLALLAYPLLPSLATALWQALGHSGEVTGSAFGQCTVPLAAVRNHTPSLEATP</sequence>
<feature type="domain" description="Methionyl/Leucyl tRNA synthetase" evidence="7">
    <location>
        <begin position="12"/>
        <end position="384"/>
    </location>
</feature>
<evidence type="ECO:0000256" key="3">
    <source>
        <dbReference type="ARBA" id="ARBA00022840"/>
    </source>
</evidence>
<evidence type="ECO:0000256" key="4">
    <source>
        <dbReference type="ARBA" id="ARBA00022917"/>
    </source>
</evidence>
<name>A0ABX8M5N0_9PSED</name>
<evidence type="ECO:0000259" key="7">
    <source>
        <dbReference type="Pfam" id="PF09334"/>
    </source>
</evidence>
<dbReference type="InterPro" id="IPR023458">
    <property type="entry name" value="Met-tRNA_ligase_1"/>
</dbReference>
<evidence type="ECO:0000313" key="8">
    <source>
        <dbReference type="EMBL" id="QXH33686.1"/>
    </source>
</evidence>
<keyword evidence="9" id="KW-1185">Reference proteome</keyword>
<dbReference type="InterPro" id="IPR015413">
    <property type="entry name" value="Methionyl/Leucyl_tRNA_Synth"/>
</dbReference>
<dbReference type="EMBL" id="CP077073">
    <property type="protein sequence ID" value="QXH33686.1"/>
    <property type="molecule type" value="Genomic_DNA"/>
</dbReference>
<evidence type="ECO:0000256" key="6">
    <source>
        <dbReference type="RuleBase" id="RU363039"/>
    </source>
</evidence>
<reference evidence="8" key="1">
    <citation type="journal article" date="2021" name="Microorganisms">
        <title>The Ever-Expanding Pseudomonas Genus: Description of 43 New Species and Partition of the Pseudomonas putida Group.</title>
        <authorList>
            <person name="Girard L."/>
            <person name="Lood C."/>
            <person name="Hofte M."/>
            <person name="Vandamme P."/>
            <person name="Rokni-Zadeh H."/>
            <person name="van Noort V."/>
            <person name="Lavigne R."/>
            <person name="De Mot R."/>
        </authorList>
    </citation>
    <scope>NUCLEOTIDE SEQUENCE</scope>
    <source>
        <strain evidence="8">COW39</strain>
    </source>
</reference>
<dbReference type="PANTHER" id="PTHR45765">
    <property type="entry name" value="METHIONINE--TRNA LIGASE"/>
    <property type="match status" value="1"/>
</dbReference>
<dbReference type="InterPro" id="IPR001412">
    <property type="entry name" value="aa-tRNA-synth_I_CS"/>
</dbReference>
<gene>
    <name evidence="8" type="ORF">KSS95_16070</name>
</gene>
<dbReference type="NCBIfam" id="NF008863">
    <property type="entry name" value="PRK11893.2-5"/>
    <property type="match status" value="1"/>
</dbReference>
<evidence type="ECO:0000313" key="9">
    <source>
        <dbReference type="Proteomes" id="UP001047646"/>
    </source>
</evidence>
<organism evidence="8 9">
    <name type="scientific">Pseudomonas muyukensis</name>
    <dbReference type="NCBI Taxonomy" id="2842357"/>
    <lineage>
        <taxon>Bacteria</taxon>
        <taxon>Pseudomonadati</taxon>
        <taxon>Pseudomonadota</taxon>
        <taxon>Gammaproteobacteria</taxon>
        <taxon>Pseudomonadales</taxon>
        <taxon>Pseudomonadaceae</taxon>
        <taxon>Pseudomonas</taxon>
    </lineage>
</organism>
<keyword evidence="1 6" id="KW-0436">Ligase</keyword>
<keyword evidence="5 6" id="KW-0030">Aminoacyl-tRNA synthetase</keyword>